<feature type="chain" id="PRO_5009519515" description="Mid2 domain-containing protein" evidence="3">
    <location>
        <begin position="18"/>
        <end position="262"/>
    </location>
</feature>
<feature type="transmembrane region" description="Helical" evidence="2">
    <location>
        <begin position="183"/>
        <end position="206"/>
    </location>
</feature>
<evidence type="ECO:0000256" key="2">
    <source>
        <dbReference type="SAM" id="Phobius"/>
    </source>
</evidence>
<accession>A0A1F5LES7</accession>
<feature type="signal peptide" evidence="3">
    <location>
        <begin position="1"/>
        <end position="17"/>
    </location>
</feature>
<evidence type="ECO:0000313" key="4">
    <source>
        <dbReference type="EMBL" id="OGE51566.1"/>
    </source>
</evidence>
<feature type="compositionally biased region" description="Low complexity" evidence="1">
    <location>
        <begin position="154"/>
        <end position="172"/>
    </location>
</feature>
<keyword evidence="2" id="KW-0472">Membrane</keyword>
<evidence type="ECO:0008006" key="6">
    <source>
        <dbReference type="Google" id="ProtNLM"/>
    </source>
</evidence>
<sequence length="262" mass="28079">MHHILFHLSAFVYLVGASRTCYYPSGDVAIDDVPCFSGDADSPCCSKNSICLSNGFCYGISQPFTLSRGSCTNSNWPKDGVCDDKCSDATEMRAEGCALPLYQYIDDKPYYCANALTLNSSGDLSCYAGSPFTLNSGELVWDKAALVNYTLSDNNSKSTSNSASNSNGTLNTKNENAKDNNDVAIGAGVGVPLGVLLLTALGWALYERKKRHSLQALVAGIHSQAAVAQLNTQGNTPVYTSLRELPDTQKRPQELATSESRV</sequence>
<proteinExistence type="predicted"/>
<dbReference type="STRING" id="1835702.A0A1F5LES7"/>
<name>A0A1F5LES7_PENAI</name>
<reference evidence="4 5" key="1">
    <citation type="journal article" date="2016" name="Sci. Rep.">
        <title>Penicillium arizonense, a new, genome sequenced fungal species, reveals a high chemical diversity in secreted metabolites.</title>
        <authorList>
            <person name="Grijseels S."/>
            <person name="Nielsen J.C."/>
            <person name="Randelovic M."/>
            <person name="Nielsen J."/>
            <person name="Nielsen K.F."/>
            <person name="Workman M."/>
            <person name="Frisvad J.C."/>
        </authorList>
    </citation>
    <scope>NUCLEOTIDE SEQUENCE [LARGE SCALE GENOMIC DNA]</scope>
    <source>
        <strain evidence="4 5">CBS 141311</strain>
    </source>
</reference>
<dbReference type="GeneID" id="34577981"/>
<dbReference type="OrthoDB" id="5215637at2759"/>
<evidence type="ECO:0000256" key="1">
    <source>
        <dbReference type="SAM" id="MobiDB-lite"/>
    </source>
</evidence>
<gene>
    <name evidence="4" type="ORF">PENARI_c013G06686</name>
</gene>
<dbReference type="AlphaFoldDB" id="A0A1F5LES7"/>
<dbReference type="RefSeq" id="XP_022487010.1">
    <property type="nucleotide sequence ID" value="XM_022633247.1"/>
</dbReference>
<keyword evidence="3" id="KW-0732">Signal</keyword>
<protein>
    <recommendedName>
        <fullName evidence="6">Mid2 domain-containing protein</fullName>
    </recommendedName>
</protein>
<dbReference type="EMBL" id="LXJU01000013">
    <property type="protein sequence ID" value="OGE51566.1"/>
    <property type="molecule type" value="Genomic_DNA"/>
</dbReference>
<keyword evidence="2" id="KW-0812">Transmembrane</keyword>
<keyword evidence="2" id="KW-1133">Transmembrane helix</keyword>
<keyword evidence="5" id="KW-1185">Reference proteome</keyword>
<feature type="region of interest" description="Disordered" evidence="1">
    <location>
        <begin position="154"/>
        <end position="179"/>
    </location>
</feature>
<comment type="caution">
    <text evidence="4">The sequence shown here is derived from an EMBL/GenBank/DDBJ whole genome shotgun (WGS) entry which is preliminary data.</text>
</comment>
<dbReference type="Proteomes" id="UP000177622">
    <property type="component" value="Unassembled WGS sequence"/>
</dbReference>
<organism evidence="4 5">
    <name type="scientific">Penicillium arizonense</name>
    <dbReference type="NCBI Taxonomy" id="1835702"/>
    <lineage>
        <taxon>Eukaryota</taxon>
        <taxon>Fungi</taxon>
        <taxon>Dikarya</taxon>
        <taxon>Ascomycota</taxon>
        <taxon>Pezizomycotina</taxon>
        <taxon>Eurotiomycetes</taxon>
        <taxon>Eurotiomycetidae</taxon>
        <taxon>Eurotiales</taxon>
        <taxon>Aspergillaceae</taxon>
        <taxon>Penicillium</taxon>
    </lineage>
</organism>
<evidence type="ECO:0000313" key="5">
    <source>
        <dbReference type="Proteomes" id="UP000177622"/>
    </source>
</evidence>
<evidence type="ECO:0000256" key="3">
    <source>
        <dbReference type="SAM" id="SignalP"/>
    </source>
</evidence>